<dbReference type="GO" id="GO:0097431">
    <property type="term" value="C:mitotic spindle pole"/>
    <property type="evidence" value="ECO:0007669"/>
    <property type="project" value="TreeGrafter"/>
</dbReference>
<evidence type="ECO:0000256" key="1">
    <source>
        <dbReference type="ARBA" id="ARBA00004245"/>
    </source>
</evidence>
<accession>A0A8D8ZJV6</accession>
<dbReference type="EMBL" id="HBUF01521922">
    <property type="protein sequence ID" value="CAG6749123.1"/>
    <property type="molecule type" value="Transcribed_RNA"/>
</dbReference>
<protein>
    <recommendedName>
        <fullName evidence="7">Regulator of microtubule dynamics protein 1</fullName>
    </recommendedName>
    <alternativeName>
        <fullName evidence="8">Protein FAM82B</fullName>
    </alternativeName>
</protein>
<dbReference type="PANTHER" id="PTHR16056:SF16">
    <property type="entry name" value="REGULATOR OF MICROTUBULE DYNAMICS PROTEIN 1"/>
    <property type="match status" value="1"/>
</dbReference>
<proteinExistence type="predicted"/>
<keyword evidence="3" id="KW-0963">Cytoplasm</keyword>
<sequence>MNIVSRSRLVFLALKSEFIQKTFLFRLKSKPVPHSFKSNNVPANFAIFSRSRNSSQRLYYPLVFLSGLFSYKKMSDATKPVSKISEDFLKKVDDLFEEQQFEEVDKLLDEAEDKEDVEIIWRQVRVKYQLSQHSKSLTDAAKKDLILGAYFLVYNALPKHEDHYAIHKWLAVVLNEKATFEGTKARIQQLETIKHHMNKAIELKPDDSTTQYMLGMWCFEITDMPWYQRKIANAIFDTLPTSSYDEALKYFLEAEKQHPLFYSQNVLMLGKTYMRLENYEQAAYYLEMTKNYPVKQDKDQTFGQSSVLLEEIETWSLIVTVYLEMTKNYPVK</sequence>
<evidence type="ECO:0000256" key="7">
    <source>
        <dbReference type="ARBA" id="ARBA00039966"/>
    </source>
</evidence>
<evidence type="ECO:0000256" key="5">
    <source>
        <dbReference type="ARBA" id="ARBA00022803"/>
    </source>
</evidence>
<dbReference type="Gene3D" id="1.25.40.10">
    <property type="entry name" value="Tetratricopeptide repeat domain"/>
    <property type="match status" value="1"/>
</dbReference>
<dbReference type="GO" id="GO:0008017">
    <property type="term" value="F:microtubule binding"/>
    <property type="evidence" value="ECO:0007669"/>
    <property type="project" value="TreeGrafter"/>
</dbReference>
<evidence type="ECO:0000256" key="8">
    <source>
        <dbReference type="ARBA" id="ARBA00041958"/>
    </source>
</evidence>
<keyword evidence="4" id="KW-0677">Repeat</keyword>
<keyword evidence="5" id="KW-0802">TPR repeat</keyword>
<dbReference type="InterPro" id="IPR049039">
    <property type="entry name" value="RMD1-3_a_helical_rpt"/>
</dbReference>
<evidence type="ECO:0000256" key="3">
    <source>
        <dbReference type="ARBA" id="ARBA00022490"/>
    </source>
</evidence>
<dbReference type="PANTHER" id="PTHR16056">
    <property type="entry name" value="REGULATOR OF MICROTUBULE DYNAMICS PROTEIN"/>
    <property type="match status" value="1"/>
</dbReference>
<dbReference type="SUPFAM" id="SSF48452">
    <property type="entry name" value="TPR-like"/>
    <property type="match status" value="1"/>
</dbReference>
<dbReference type="InterPro" id="IPR011990">
    <property type="entry name" value="TPR-like_helical_dom_sf"/>
</dbReference>
<evidence type="ECO:0000256" key="2">
    <source>
        <dbReference type="ARBA" id="ARBA00011375"/>
    </source>
</evidence>
<keyword evidence="6" id="KW-0206">Cytoskeleton</keyword>
<evidence type="ECO:0000256" key="4">
    <source>
        <dbReference type="ARBA" id="ARBA00022737"/>
    </source>
</evidence>
<organism evidence="9">
    <name type="scientific">Cacopsylla melanoneura</name>
    <dbReference type="NCBI Taxonomy" id="428564"/>
    <lineage>
        <taxon>Eukaryota</taxon>
        <taxon>Metazoa</taxon>
        <taxon>Ecdysozoa</taxon>
        <taxon>Arthropoda</taxon>
        <taxon>Hexapoda</taxon>
        <taxon>Insecta</taxon>
        <taxon>Pterygota</taxon>
        <taxon>Neoptera</taxon>
        <taxon>Paraneoptera</taxon>
        <taxon>Hemiptera</taxon>
        <taxon>Sternorrhyncha</taxon>
        <taxon>Psylloidea</taxon>
        <taxon>Psyllidae</taxon>
        <taxon>Psyllinae</taxon>
        <taxon>Cacopsylla</taxon>
    </lineage>
</organism>
<dbReference type="GO" id="GO:0005739">
    <property type="term" value="C:mitochondrion"/>
    <property type="evidence" value="ECO:0007669"/>
    <property type="project" value="TreeGrafter"/>
</dbReference>
<dbReference type="Pfam" id="PF21033">
    <property type="entry name" value="RMD1-3"/>
    <property type="match status" value="1"/>
</dbReference>
<reference evidence="9" key="1">
    <citation type="submission" date="2021-05" db="EMBL/GenBank/DDBJ databases">
        <authorList>
            <person name="Alioto T."/>
            <person name="Alioto T."/>
            <person name="Gomez Garrido J."/>
        </authorList>
    </citation>
    <scope>NUCLEOTIDE SEQUENCE</scope>
</reference>
<name>A0A8D8ZJV6_9HEMI</name>
<evidence type="ECO:0000256" key="6">
    <source>
        <dbReference type="ARBA" id="ARBA00023212"/>
    </source>
</evidence>
<evidence type="ECO:0000313" key="9">
    <source>
        <dbReference type="EMBL" id="CAG6749123.1"/>
    </source>
</evidence>
<comment type="subunit">
    <text evidence="2">Interacts with microtubules.</text>
</comment>
<dbReference type="AlphaFoldDB" id="A0A8D8ZJV6"/>
<dbReference type="GO" id="GO:0005876">
    <property type="term" value="C:spindle microtubule"/>
    <property type="evidence" value="ECO:0007669"/>
    <property type="project" value="TreeGrafter"/>
</dbReference>
<comment type="subcellular location">
    <subcellularLocation>
        <location evidence="1">Cytoplasm</location>
        <location evidence="1">Cytoskeleton</location>
    </subcellularLocation>
</comment>